<evidence type="ECO:0008006" key="5">
    <source>
        <dbReference type="Google" id="ProtNLM"/>
    </source>
</evidence>
<accession>A0ABX5P7T9</accession>
<evidence type="ECO:0000313" key="3">
    <source>
        <dbReference type="EMBL" id="PYD64970.1"/>
    </source>
</evidence>
<dbReference type="Proteomes" id="UP000247512">
    <property type="component" value="Unassembled WGS sequence"/>
</dbReference>
<dbReference type="EMBL" id="NIRT01000052">
    <property type="protein sequence ID" value="PYD64970.1"/>
    <property type="molecule type" value="Genomic_DNA"/>
</dbReference>
<organism evidence="3 4">
    <name type="scientific">Komagataeibacter nataicola</name>
    <dbReference type="NCBI Taxonomy" id="265960"/>
    <lineage>
        <taxon>Bacteria</taxon>
        <taxon>Pseudomonadati</taxon>
        <taxon>Pseudomonadota</taxon>
        <taxon>Alphaproteobacteria</taxon>
        <taxon>Acetobacterales</taxon>
        <taxon>Acetobacteraceae</taxon>
        <taxon>Komagataeibacter</taxon>
    </lineage>
</organism>
<evidence type="ECO:0000259" key="1">
    <source>
        <dbReference type="Pfam" id="PF03235"/>
    </source>
</evidence>
<gene>
    <name evidence="3" type="ORF">CDI09_16235</name>
</gene>
<keyword evidence="4" id="KW-1185">Reference proteome</keyword>
<sequence>MTLLLPSNSIIIFHPHQAGHSEMNTPVSRVETRVQKISDMCAENALLEIPCYQRPYVWPARDVEKILQDIRQAMERGQKQYFIGTLITASHGHKGGHHFGYELIDGQQRMTTLFLIALAYSALEPDSALAQFARRPGDASDIRLNFAIREQVQDLLRSWLNGVLPPALSIEDPYVKCLVTGLDAASAFLTAQKERGGLEAFGNYLFNCVQWVNNIVPPGTDLNQLFTALNTNGVQLEASDILKARLLEMVPARQRMSYDAIWQACENMDVFFEDNLRQVFPDADWQDYNYHALKKYKAAKFKIDESNPISTPALGIQDILAIQAVQDGSTRLAPTTGQEAHNYRAVRSIITFPELLLHALLIYICEKPCKSDATKAEDILRIHPDRLNESFDPFLKDLNAQDAQGFIECLWTTRHQFDQWVMKRIPDADNNLYCVPITPEHEEDKKSKISRTMPGRDGTPVGYTALTQLQSVRYCTGEHAMQYWLTPFLGRLCKNDIEDVGQVTKLLKTIDNQLSCAQDQKKASFDLLSGTHYSEIQEAEIVITDMMKRQYPRISHYWFQKLEYILWNNAERGPFPTYLEKDKFKAYRITSKNSVEHIFPQNPTFSNDIHKDILDGFGNLALINPSENSTYSNRIIIEKKEMFLEKPKYDSLKLAHMFFTIRNKPYSDLGEKDIIQHKNEMEYFIRQYYGIIA</sequence>
<feature type="domain" description="GmrSD restriction endonucleases C-terminal" evidence="2">
    <location>
        <begin position="553"/>
        <end position="681"/>
    </location>
</feature>
<reference evidence="3 4" key="1">
    <citation type="submission" date="2017-06" db="EMBL/GenBank/DDBJ databases">
        <title>A draft genome sequence of Komagataeibacter nataicola LMG 1536.</title>
        <authorList>
            <person name="Skraban J."/>
            <person name="Cleenwerck I."/>
            <person name="Vandamme P."/>
            <person name="Trcek J."/>
        </authorList>
    </citation>
    <scope>NUCLEOTIDE SEQUENCE [LARGE SCALE GENOMIC DNA]</scope>
    <source>
        <strain evidence="3 4">LMG 1536</strain>
    </source>
</reference>
<protein>
    <recommendedName>
        <fullName evidence="5">DUF262 domain-containing protein</fullName>
    </recommendedName>
</protein>
<comment type="caution">
    <text evidence="3">The sequence shown here is derived from an EMBL/GenBank/DDBJ whole genome shotgun (WGS) entry which is preliminary data.</text>
</comment>
<feature type="domain" description="GmrSD restriction endonucleases N-terminal" evidence="1">
    <location>
        <begin position="41"/>
        <end position="247"/>
    </location>
</feature>
<name>A0ABX5P7T9_9PROT</name>
<proteinExistence type="predicted"/>
<dbReference type="Pfam" id="PF03235">
    <property type="entry name" value="GmrSD_N"/>
    <property type="match status" value="1"/>
</dbReference>
<dbReference type="InterPro" id="IPR004919">
    <property type="entry name" value="GmrSD_N"/>
</dbReference>
<dbReference type="PANTHER" id="PTHR35149">
    <property type="entry name" value="SLL5132 PROTEIN"/>
    <property type="match status" value="1"/>
</dbReference>
<dbReference type="PANTHER" id="PTHR35149:SF2">
    <property type="entry name" value="DUF262 DOMAIN-CONTAINING PROTEIN"/>
    <property type="match status" value="1"/>
</dbReference>
<dbReference type="Pfam" id="PF07510">
    <property type="entry name" value="GmrSD_C"/>
    <property type="match status" value="1"/>
</dbReference>
<dbReference type="InterPro" id="IPR011089">
    <property type="entry name" value="GmrSD_C"/>
</dbReference>
<evidence type="ECO:0000313" key="4">
    <source>
        <dbReference type="Proteomes" id="UP000247512"/>
    </source>
</evidence>
<evidence type="ECO:0000259" key="2">
    <source>
        <dbReference type="Pfam" id="PF07510"/>
    </source>
</evidence>